<accession>A0ABP0USX4</accession>
<protein>
    <submittedName>
        <fullName evidence="2">Uncharacterized protein</fullName>
    </submittedName>
</protein>
<dbReference type="Proteomes" id="UP001497512">
    <property type="component" value="Chromosome 5"/>
</dbReference>
<feature type="transmembrane region" description="Helical" evidence="1">
    <location>
        <begin position="21"/>
        <end position="49"/>
    </location>
</feature>
<evidence type="ECO:0000313" key="2">
    <source>
        <dbReference type="EMBL" id="CAK9226264.1"/>
    </source>
</evidence>
<keyword evidence="1" id="KW-1133">Transmembrane helix</keyword>
<keyword evidence="3" id="KW-1185">Reference proteome</keyword>
<keyword evidence="1" id="KW-0472">Membrane</keyword>
<reference evidence="2" key="1">
    <citation type="submission" date="2024-02" db="EMBL/GenBank/DDBJ databases">
        <authorList>
            <consortium name="ELIXIR-Norway"/>
            <consortium name="Elixir Norway"/>
        </authorList>
    </citation>
    <scope>NUCLEOTIDE SEQUENCE</scope>
</reference>
<dbReference type="EMBL" id="OZ019897">
    <property type="protein sequence ID" value="CAK9226264.1"/>
    <property type="molecule type" value="Genomic_DNA"/>
</dbReference>
<evidence type="ECO:0000256" key="1">
    <source>
        <dbReference type="SAM" id="Phobius"/>
    </source>
</evidence>
<evidence type="ECO:0000313" key="3">
    <source>
        <dbReference type="Proteomes" id="UP001497512"/>
    </source>
</evidence>
<gene>
    <name evidence="2" type="ORF">CSSPTR1EN2_LOCUS18152</name>
</gene>
<name>A0ABP0USX4_9BRYO</name>
<proteinExistence type="predicted"/>
<keyword evidence="1" id="KW-0812">Transmembrane</keyword>
<sequence length="100" mass="11472">MDEISSSVFHSSRNKKPGFHYASYSVLLLPVSSAPVFVAVVVAFFLVFVAGKRRAGFWICKAALDNCDRVPWQKHQVRRSRQLVIYRPSRWSDVPELFTN</sequence>
<organism evidence="2 3">
    <name type="scientific">Sphagnum troendelagicum</name>
    <dbReference type="NCBI Taxonomy" id="128251"/>
    <lineage>
        <taxon>Eukaryota</taxon>
        <taxon>Viridiplantae</taxon>
        <taxon>Streptophyta</taxon>
        <taxon>Embryophyta</taxon>
        <taxon>Bryophyta</taxon>
        <taxon>Sphagnophytina</taxon>
        <taxon>Sphagnopsida</taxon>
        <taxon>Sphagnales</taxon>
        <taxon>Sphagnaceae</taxon>
        <taxon>Sphagnum</taxon>
    </lineage>
</organism>